<sequence length="88" mass="9568">MHLLAATGWEERRQLTDYAEEPTTLGPAALKRTRSERERSGVCARTGGGGAQLPRHVFPEGPPRLTSQSVGLGTTSSQLARWEPARGR</sequence>
<feature type="compositionally biased region" description="Polar residues" evidence="1">
    <location>
        <begin position="65"/>
        <end position="79"/>
    </location>
</feature>
<dbReference type="EMBL" id="ABJB010824010">
    <property type="status" value="NOT_ANNOTATED_CDS"/>
    <property type="molecule type" value="Genomic_DNA"/>
</dbReference>
<dbReference type="EMBL" id="DS660853">
    <property type="protein sequence ID" value="EEC03064.1"/>
    <property type="molecule type" value="Genomic_DNA"/>
</dbReference>
<dbReference type="HOGENOM" id="CLU_2471537_0_0_1"/>
<feature type="region of interest" description="Disordered" evidence="1">
    <location>
        <begin position="1"/>
        <end position="88"/>
    </location>
</feature>
<dbReference type="AlphaFoldDB" id="B7P8Z2"/>
<reference evidence="3" key="2">
    <citation type="submission" date="2020-05" db="UniProtKB">
        <authorList>
            <consortium name="EnsemblMetazoa"/>
        </authorList>
    </citation>
    <scope>IDENTIFICATION</scope>
    <source>
        <strain evidence="3">wikel</strain>
    </source>
</reference>
<proteinExistence type="predicted"/>
<evidence type="ECO:0000313" key="3">
    <source>
        <dbReference type="EnsemblMetazoa" id="ISCW002884-PA"/>
    </source>
</evidence>
<dbReference type="PaxDb" id="6945-B7P8Z2"/>
<protein>
    <submittedName>
        <fullName evidence="2 3">Uncharacterized protein</fullName>
    </submittedName>
</protein>
<name>B7P8Z2_IXOSC</name>
<evidence type="ECO:0000313" key="2">
    <source>
        <dbReference type="EMBL" id="EEC03064.1"/>
    </source>
</evidence>
<dbReference type="EnsemblMetazoa" id="ISCW002884-RA">
    <property type="protein sequence ID" value="ISCW002884-PA"/>
    <property type="gene ID" value="ISCW002884"/>
</dbReference>
<gene>
    <name evidence="2" type="ORF">IscW_ISCW002884</name>
</gene>
<dbReference type="Proteomes" id="UP000001555">
    <property type="component" value="Unassembled WGS sequence"/>
</dbReference>
<evidence type="ECO:0000313" key="4">
    <source>
        <dbReference type="Proteomes" id="UP000001555"/>
    </source>
</evidence>
<accession>B7P8Z2</accession>
<dbReference type="VEuPathDB" id="VectorBase:ISCW002884"/>
<keyword evidence="4" id="KW-1185">Reference proteome</keyword>
<dbReference type="InParanoid" id="B7P8Z2"/>
<reference evidence="2 4" key="1">
    <citation type="submission" date="2008-03" db="EMBL/GenBank/DDBJ databases">
        <title>Annotation of Ixodes scapularis.</title>
        <authorList>
            <consortium name="Ixodes scapularis Genome Project Consortium"/>
            <person name="Caler E."/>
            <person name="Hannick L.I."/>
            <person name="Bidwell S."/>
            <person name="Joardar V."/>
            <person name="Thiagarajan M."/>
            <person name="Amedeo P."/>
            <person name="Galinsky K.J."/>
            <person name="Schobel S."/>
            <person name="Inman J."/>
            <person name="Hostetler J."/>
            <person name="Miller J."/>
            <person name="Hammond M."/>
            <person name="Megy K."/>
            <person name="Lawson D."/>
            <person name="Kodira C."/>
            <person name="Sutton G."/>
            <person name="Meyer J."/>
            <person name="Hill C.A."/>
            <person name="Birren B."/>
            <person name="Nene V."/>
            <person name="Collins F."/>
            <person name="Alarcon-Chaidez F."/>
            <person name="Wikel S."/>
            <person name="Strausberg R."/>
        </authorList>
    </citation>
    <scope>NUCLEOTIDE SEQUENCE [LARGE SCALE GENOMIC DNA]</scope>
    <source>
        <strain evidence="4">Wikel</strain>
        <strain evidence="2">Wikel colony</strain>
    </source>
</reference>
<dbReference type="VEuPathDB" id="VectorBase:ISCI002884"/>
<evidence type="ECO:0000256" key="1">
    <source>
        <dbReference type="SAM" id="MobiDB-lite"/>
    </source>
</evidence>
<organism>
    <name type="scientific">Ixodes scapularis</name>
    <name type="common">Black-legged tick</name>
    <name type="synonym">Deer tick</name>
    <dbReference type="NCBI Taxonomy" id="6945"/>
    <lineage>
        <taxon>Eukaryota</taxon>
        <taxon>Metazoa</taxon>
        <taxon>Ecdysozoa</taxon>
        <taxon>Arthropoda</taxon>
        <taxon>Chelicerata</taxon>
        <taxon>Arachnida</taxon>
        <taxon>Acari</taxon>
        <taxon>Parasitiformes</taxon>
        <taxon>Ixodida</taxon>
        <taxon>Ixodoidea</taxon>
        <taxon>Ixodidae</taxon>
        <taxon>Ixodinae</taxon>
        <taxon>Ixodes</taxon>
    </lineage>
</organism>